<dbReference type="Pfam" id="PF03358">
    <property type="entry name" value="FMN_red"/>
    <property type="match status" value="1"/>
</dbReference>
<protein>
    <submittedName>
        <fullName evidence="4">Flavodoxin family protein</fullName>
    </submittedName>
</protein>
<sequence length="190" mass="20737">MKVLAIIGSPRKDGNTTILTNEVINILKKENIETEILNIGGKTISPCIACGKCFDMQNKQCIQTEDIVNECILKMENSDAILIASPTYFANVSTEVKALIDRAGMVAKANGDMLKRKIGAAIVAERRGGAIQVFNAINAFFLINQMIVSGSSYWNLGIGMAKGDVKNDEEGLSTMRTLAQNILWLLKKIK</sequence>
<gene>
    <name evidence="4" type="ORF">C0601_06640</name>
</gene>
<name>A0A2N5ZGF8_MUIH1</name>
<reference evidence="4 5" key="1">
    <citation type="submission" date="2017-11" db="EMBL/GenBank/DDBJ databases">
        <title>Genome-resolved metagenomics identifies genetic mobility, metabolic interactions, and unexpected diversity in perchlorate-reducing communities.</title>
        <authorList>
            <person name="Barnum T.P."/>
            <person name="Figueroa I.A."/>
            <person name="Carlstrom C.I."/>
            <person name="Lucas L.N."/>
            <person name="Engelbrektson A.L."/>
            <person name="Coates J.D."/>
        </authorList>
    </citation>
    <scope>NUCLEOTIDE SEQUENCE [LARGE SCALE GENOMIC DNA]</scope>
    <source>
        <strain evidence="4">BM706</strain>
    </source>
</reference>
<keyword evidence="1" id="KW-0285">Flavoprotein</keyword>
<dbReference type="AlphaFoldDB" id="A0A2N5ZGF8"/>
<dbReference type="InterPro" id="IPR005025">
    <property type="entry name" value="FMN_Rdtase-like_dom"/>
</dbReference>
<comment type="caution">
    <text evidence="4">The sequence shown here is derived from an EMBL/GenBank/DDBJ whole genome shotgun (WGS) entry which is preliminary data.</text>
</comment>
<feature type="domain" description="NADPH-dependent FMN reductase-like" evidence="3">
    <location>
        <begin position="1"/>
        <end position="157"/>
    </location>
</feature>
<evidence type="ECO:0000259" key="3">
    <source>
        <dbReference type="Pfam" id="PF03358"/>
    </source>
</evidence>
<dbReference type="SUPFAM" id="SSF52218">
    <property type="entry name" value="Flavoproteins"/>
    <property type="match status" value="1"/>
</dbReference>
<dbReference type="GO" id="GO:0016491">
    <property type="term" value="F:oxidoreductase activity"/>
    <property type="evidence" value="ECO:0007669"/>
    <property type="project" value="InterPro"/>
</dbReference>
<accession>A0A2N5ZGF8</accession>
<dbReference type="PANTHER" id="PTHR43278:SF4">
    <property type="entry name" value="NAD(P)H-DEPENDENT FMN-CONTAINING OXIDOREDUCTASE YWQN-RELATED"/>
    <property type="match status" value="1"/>
</dbReference>
<dbReference type="EMBL" id="PKTG01000083">
    <property type="protein sequence ID" value="PLX17703.1"/>
    <property type="molecule type" value="Genomic_DNA"/>
</dbReference>
<evidence type="ECO:0000313" key="5">
    <source>
        <dbReference type="Proteomes" id="UP000234857"/>
    </source>
</evidence>
<evidence type="ECO:0000313" key="4">
    <source>
        <dbReference type="EMBL" id="PLX17703.1"/>
    </source>
</evidence>
<dbReference type="PANTHER" id="PTHR43278">
    <property type="entry name" value="NAD(P)H-DEPENDENT FMN-CONTAINING OXIDOREDUCTASE YWQN-RELATED"/>
    <property type="match status" value="1"/>
</dbReference>
<organism evidence="4 5">
    <name type="scientific">Muiribacterium halophilum</name>
    <dbReference type="NCBI Taxonomy" id="2053465"/>
    <lineage>
        <taxon>Bacteria</taxon>
        <taxon>Candidatus Muiribacteriota</taxon>
        <taxon>Candidatus Muiribacteriia</taxon>
        <taxon>Candidatus Muiribacteriales</taxon>
        <taxon>Candidatus Muiribacteriaceae</taxon>
        <taxon>Candidatus Muiribacterium</taxon>
    </lineage>
</organism>
<keyword evidence="2" id="KW-0288">FMN</keyword>
<dbReference type="Proteomes" id="UP000234857">
    <property type="component" value="Unassembled WGS sequence"/>
</dbReference>
<dbReference type="InterPro" id="IPR029039">
    <property type="entry name" value="Flavoprotein-like_sf"/>
</dbReference>
<evidence type="ECO:0000256" key="1">
    <source>
        <dbReference type="ARBA" id="ARBA00022630"/>
    </source>
</evidence>
<proteinExistence type="predicted"/>
<evidence type="ECO:0000256" key="2">
    <source>
        <dbReference type="ARBA" id="ARBA00022643"/>
    </source>
</evidence>
<dbReference type="InterPro" id="IPR051796">
    <property type="entry name" value="ISF_SsuE-like"/>
</dbReference>
<dbReference type="Gene3D" id="3.40.50.360">
    <property type="match status" value="1"/>
</dbReference>